<dbReference type="AlphaFoldDB" id="A0A0B7GE87"/>
<reference evidence="3" key="5">
    <citation type="journal article" date="2023" name="Nat. Commun.">
        <title>Genomic dissection of endemic carbapenem resistance reveals metallo-beta-lactamase dissemination through clonal, plasmid and integron transfer.</title>
        <authorList>
            <person name="Macesic N."/>
            <person name="Hawkey J."/>
            <person name="Vezina B."/>
            <person name="Wisniewski J.A."/>
            <person name="Cottingham H."/>
            <person name="Blakeway L.V."/>
            <person name="Harshegyi T."/>
            <person name="Pragastis K."/>
            <person name="Badoordeen G.Z."/>
            <person name="Dennison A."/>
            <person name="Spelman D.W."/>
            <person name="Jenney A.W.J."/>
            <person name="Peleg A.Y."/>
        </authorList>
    </citation>
    <scope>NUCLEOTIDE SEQUENCE</scope>
    <source>
        <strain evidence="3">CPO071</strain>
    </source>
</reference>
<evidence type="ECO:0000313" key="2">
    <source>
        <dbReference type="EMBL" id="GKJ91743.1"/>
    </source>
</evidence>
<dbReference type="Proteomes" id="UP000254545">
    <property type="component" value="Unassembled WGS sequence"/>
</dbReference>
<evidence type="ECO:0000256" key="1">
    <source>
        <dbReference type="SAM" id="MobiDB-lite"/>
    </source>
</evidence>
<dbReference type="OMA" id="FTYDCML"/>
<organism evidence="5 7">
    <name type="scientific">Klebsiella variicola</name>
    <dbReference type="NCBI Taxonomy" id="244366"/>
    <lineage>
        <taxon>Bacteria</taxon>
        <taxon>Pseudomonadati</taxon>
        <taxon>Pseudomonadota</taxon>
        <taxon>Gammaproteobacteria</taxon>
        <taxon>Enterobacterales</taxon>
        <taxon>Enterobacteriaceae</taxon>
        <taxon>Klebsiella/Raoultella group</taxon>
        <taxon>Klebsiella</taxon>
        <taxon>Klebsiella pneumoniae complex</taxon>
    </lineage>
</organism>
<proteinExistence type="predicted"/>
<feature type="compositionally biased region" description="Basic residues" evidence="1">
    <location>
        <begin position="1"/>
        <end position="10"/>
    </location>
</feature>
<feature type="compositionally biased region" description="Polar residues" evidence="1">
    <location>
        <begin position="12"/>
        <end position="21"/>
    </location>
</feature>
<dbReference type="RefSeq" id="WP_008806592.1">
    <property type="nucleotide sequence ID" value="NC_011283.1"/>
</dbReference>
<dbReference type="Proteomes" id="UP000516181">
    <property type="component" value="Chromosome"/>
</dbReference>
<dbReference type="EMBL" id="JARTTN020000001">
    <property type="protein sequence ID" value="MEC6055524.1"/>
    <property type="molecule type" value="Genomic_DNA"/>
</dbReference>
<evidence type="ECO:0000313" key="9">
    <source>
        <dbReference type="Proteomes" id="UP000516181"/>
    </source>
</evidence>
<dbReference type="Proteomes" id="UP001060507">
    <property type="component" value="Unassembled WGS sequence"/>
</dbReference>
<dbReference type="EMBL" id="UGKR01000003">
    <property type="protein sequence ID" value="STS86476.1"/>
    <property type="molecule type" value="Genomic_DNA"/>
</dbReference>
<reference evidence="3" key="6">
    <citation type="submission" date="2024-01" db="EMBL/GenBank/DDBJ databases">
        <authorList>
            <person name="Macesic N."/>
        </authorList>
    </citation>
    <scope>NUCLEOTIDE SEQUENCE</scope>
    <source>
        <strain evidence="3">CPO071</strain>
    </source>
</reference>
<name>A0A0B7GE87_KLEVA</name>
<reference evidence="4 9" key="3">
    <citation type="submission" date="2020-08" db="EMBL/GenBank/DDBJ databases">
        <title>Complete genome sequence of Klebsiella pneumoniae KP2757.</title>
        <authorList>
            <person name="Zhang X."/>
        </authorList>
    </citation>
    <scope>NUCLEOTIDE SEQUENCE [LARGE SCALE GENOMIC DNA]</scope>
    <source>
        <strain evidence="4 9">KP2757</strain>
    </source>
</reference>
<evidence type="ECO:0000313" key="6">
    <source>
        <dbReference type="EMBL" id="SXF94213.1"/>
    </source>
</evidence>
<dbReference type="EMBL" id="UKAS01000008">
    <property type="protein sequence ID" value="SXF94213.1"/>
    <property type="molecule type" value="Genomic_DNA"/>
</dbReference>
<sequence length="55" mass="6036">MSKKKNRKKASPTPSAPTQPETAGVVSFGYDEMLSELEAIVVEAEIRLRDEESLA</sequence>
<evidence type="ECO:0000313" key="7">
    <source>
        <dbReference type="Proteomes" id="UP000254545"/>
    </source>
</evidence>
<evidence type="ECO:0000313" key="4">
    <source>
        <dbReference type="EMBL" id="QNP25354.1"/>
    </source>
</evidence>
<dbReference type="EMBL" id="BQTA01000005">
    <property type="protein sequence ID" value="GKJ91743.1"/>
    <property type="molecule type" value="Genomic_DNA"/>
</dbReference>
<reference evidence="2" key="4">
    <citation type="journal article" date="2022" name="J. Appl. Microbiol.">
        <title>PCR-based ORF typing of Klebsiella pneumoniae for rapid identification of global clones and transmission events.</title>
        <authorList>
            <person name="Nonogaki R."/>
            <person name="Iijima A."/>
            <person name="Kawamura K."/>
            <person name="Kayama S."/>
            <person name="Sugai M."/>
            <person name="Yagi T."/>
            <person name="Arakawa Y."/>
            <person name="Doi Y."/>
            <person name="Suzuki M."/>
        </authorList>
    </citation>
    <scope>NUCLEOTIDE SEQUENCE</scope>
    <source>
        <strain evidence="2">NUKP-37</strain>
    </source>
</reference>
<dbReference type="EMBL" id="CP060807">
    <property type="protein sequence ID" value="QNP25354.1"/>
    <property type="molecule type" value="Genomic_DNA"/>
</dbReference>
<reference evidence="5 7" key="1">
    <citation type="submission" date="2018-06" db="EMBL/GenBank/DDBJ databases">
        <authorList>
            <consortium name="Pathogen Informatics"/>
            <person name="Doyle S."/>
        </authorList>
    </citation>
    <scope>NUCLEOTIDE SEQUENCE [LARGE SCALE GENOMIC DNA]</scope>
    <source>
        <strain evidence="5 7">NCTC9177</strain>
    </source>
</reference>
<dbReference type="Proteomes" id="UP000258928">
    <property type="component" value="Unassembled WGS sequence"/>
</dbReference>
<evidence type="ECO:0000313" key="3">
    <source>
        <dbReference type="EMBL" id="MEC6055524.1"/>
    </source>
</evidence>
<protein>
    <submittedName>
        <fullName evidence="5">Uncharacterized protein</fullName>
    </submittedName>
</protein>
<dbReference type="KEGG" id="kpe:KPK_0577"/>
<dbReference type="Proteomes" id="UP001176846">
    <property type="component" value="Unassembled WGS sequence"/>
</dbReference>
<evidence type="ECO:0000313" key="5">
    <source>
        <dbReference type="EMBL" id="STS86476.1"/>
    </source>
</evidence>
<dbReference type="GeneID" id="93271161"/>
<reference evidence="6 8" key="2">
    <citation type="submission" date="2018-08" db="EMBL/GenBank/DDBJ databases">
        <authorList>
            <consortium name="Pathogen Informatics"/>
        </authorList>
    </citation>
    <scope>NUCLEOTIDE SEQUENCE [LARGE SCALE GENOMIC DNA]</scope>
    <source>
        <strain evidence="6 8">EuSCAPE_TR218</strain>
    </source>
</reference>
<evidence type="ECO:0000313" key="8">
    <source>
        <dbReference type="Proteomes" id="UP000258928"/>
    </source>
</evidence>
<feature type="region of interest" description="Disordered" evidence="1">
    <location>
        <begin position="1"/>
        <end position="24"/>
    </location>
</feature>
<gene>
    <name evidence="4" type="ORF">IAP99_02950</name>
    <name evidence="5" type="ORF">NCTC9177_00231</name>
    <name evidence="2" type="ORF">NUKP37_20470</name>
    <name evidence="3" type="ORF">QAB22_002930</name>
    <name evidence="6" type="ORF">SAMEA3729809_02943</name>
</gene>
<accession>A0A0B7GE87</accession>